<dbReference type="Proteomes" id="UP000298213">
    <property type="component" value="Unassembled WGS sequence"/>
</dbReference>
<gene>
    <name evidence="1" type="ORF">E2493_14450</name>
</gene>
<accession>A0A4Y8ZSX8</accession>
<dbReference type="RefSeq" id="WP_135088010.1">
    <property type="nucleotide sequence ID" value="NZ_SPDV01000029.1"/>
</dbReference>
<proteinExistence type="predicted"/>
<reference evidence="1 2" key="1">
    <citation type="submission" date="2019-03" db="EMBL/GenBank/DDBJ databases">
        <title>Genome sequence of Sphingomonas sp. 17J27-24.</title>
        <authorList>
            <person name="Kim M."/>
            <person name="Maeng S."/>
            <person name="Sathiyaraj S."/>
        </authorList>
    </citation>
    <scope>NUCLEOTIDE SEQUENCE [LARGE SCALE GENOMIC DNA]</scope>
    <source>
        <strain evidence="1 2">17J27-24</strain>
    </source>
</reference>
<dbReference type="EMBL" id="SPDV01000029">
    <property type="protein sequence ID" value="TFI57566.1"/>
    <property type="molecule type" value="Genomic_DNA"/>
</dbReference>
<dbReference type="AlphaFoldDB" id="A0A4Y8ZSX8"/>
<sequence length="67" mass="7216">MGVSAGKRWTEEERRRLAALARRGASGPEAATALGRSIGAVHQKATELGIALARIYRSGGRRMTPKR</sequence>
<evidence type="ECO:0008006" key="3">
    <source>
        <dbReference type="Google" id="ProtNLM"/>
    </source>
</evidence>
<protein>
    <recommendedName>
        <fullName evidence="3">Helix-turn-helix domain-containing protein</fullName>
    </recommendedName>
</protein>
<organism evidence="1 2">
    <name type="scientific">Sphingomonas parva</name>
    <dbReference type="NCBI Taxonomy" id="2555898"/>
    <lineage>
        <taxon>Bacteria</taxon>
        <taxon>Pseudomonadati</taxon>
        <taxon>Pseudomonadota</taxon>
        <taxon>Alphaproteobacteria</taxon>
        <taxon>Sphingomonadales</taxon>
        <taxon>Sphingomonadaceae</taxon>
        <taxon>Sphingomonas</taxon>
    </lineage>
</organism>
<keyword evidence="2" id="KW-1185">Reference proteome</keyword>
<comment type="caution">
    <text evidence="1">The sequence shown here is derived from an EMBL/GenBank/DDBJ whole genome shotgun (WGS) entry which is preliminary data.</text>
</comment>
<evidence type="ECO:0000313" key="2">
    <source>
        <dbReference type="Proteomes" id="UP000298213"/>
    </source>
</evidence>
<evidence type="ECO:0000313" key="1">
    <source>
        <dbReference type="EMBL" id="TFI57566.1"/>
    </source>
</evidence>
<name>A0A4Y8ZSX8_9SPHN</name>